<accession>A0A3R8WDK1</accession>
<dbReference type="EMBL" id="ABEXCJ050000002">
    <property type="protein sequence ID" value="EMR4589249.1"/>
    <property type="molecule type" value="Genomic_DNA"/>
</dbReference>
<organism evidence="2">
    <name type="scientific">Providencia rettgeri</name>
    <dbReference type="NCBI Taxonomy" id="587"/>
    <lineage>
        <taxon>Bacteria</taxon>
        <taxon>Pseudomonadati</taxon>
        <taxon>Pseudomonadota</taxon>
        <taxon>Gammaproteobacteria</taxon>
        <taxon>Enterobacterales</taxon>
        <taxon>Morganellaceae</taxon>
        <taxon>Providencia</taxon>
    </lineage>
</organism>
<evidence type="ECO:0000313" key="2">
    <source>
        <dbReference type="EMBL" id="EMR4589249.1"/>
    </source>
</evidence>
<dbReference type="OrthoDB" id="6465529at2"/>
<evidence type="ECO:0000313" key="1">
    <source>
        <dbReference type="EMBL" id="ELR5217062.1"/>
    </source>
</evidence>
<comment type="caution">
    <text evidence="2">The sequence shown here is derived from an EMBL/GenBank/DDBJ whole genome shotgun (WGS) entry which is preliminary data.</text>
</comment>
<dbReference type="EMBL" id="ABEXCJ040000002">
    <property type="protein sequence ID" value="ELR5217062.1"/>
    <property type="molecule type" value="Genomic_DNA"/>
</dbReference>
<proteinExistence type="predicted"/>
<name>A0A3R8WDK1_PRORE</name>
<dbReference type="AlphaFoldDB" id="A0A3R8WDK1"/>
<reference evidence="2" key="1">
    <citation type="submission" date="2024-02" db="EMBL/GenBank/DDBJ databases">
        <authorList>
            <consortium name="Clinical and Environmental Microbiology Branch: Whole genome sequencing antimicrobial resistance pathogens in the healthcare setting"/>
        </authorList>
    </citation>
    <scope>NUCLEOTIDE SEQUENCE</scope>
    <source>
        <strain evidence="2">2020QW-00022</strain>
    </source>
</reference>
<sequence length="64" mass="7183">MQTLASWNEMRIMRHNLPGETMNAAALFFTENTSTALPSGGLDSLFFPFLFIKKPLNEGLFFGL</sequence>
<protein>
    <submittedName>
        <fullName evidence="2">Uncharacterized protein</fullName>
    </submittedName>
</protein>
<gene>
    <name evidence="2" type="ORF">M0K77_001545</name>
    <name evidence="1" type="ORF">M0K77_RS07725</name>
</gene>